<dbReference type="Gene3D" id="3.40.710.10">
    <property type="entry name" value="DD-peptidase/beta-lactamase superfamily"/>
    <property type="match status" value="1"/>
</dbReference>
<keyword evidence="3" id="KW-0645">Protease</keyword>
<evidence type="ECO:0000256" key="2">
    <source>
        <dbReference type="ARBA" id="ARBA00022801"/>
    </source>
</evidence>
<dbReference type="PANTHER" id="PTHR30023">
    <property type="entry name" value="D-ALANYL-D-ALANINE CARBOXYPEPTIDASE"/>
    <property type="match status" value="1"/>
</dbReference>
<proteinExistence type="inferred from homology"/>
<dbReference type="Gene3D" id="3.50.80.20">
    <property type="entry name" value="D-Ala-D-Ala carboxypeptidase C, peptidase S13"/>
    <property type="match status" value="1"/>
</dbReference>
<comment type="similarity">
    <text evidence="1">Belongs to the peptidase S13 family.</text>
</comment>
<dbReference type="EC" id="3.4.16.4" evidence="3"/>
<sequence length="489" mass="53852">MAKVIKTFIFICLLLMVWSPSNYALEQKLELTQELEQLIQQDEVLDGGLASISIRKATTGELIYDYFGDTRLRPASNMKLLTAAAALSTLGENYTFQTDLLTNGNILWKMVTGNIYIKGKGDPTLLKENIDELIEKLKNKGVTLIRGDLIGDDNWFDDIRYSVDLPWSDETTYYGAAISALTASPNKDYDAGTVIIEVAPGDIIGEPGSISLTPHTTYVDIINNTITVSENQLANVSVTRKHGSNEVQIEGQVPLHCDYPKKWVAIWEPTDFVLHLTKESLKEHGITLLGTIKRGKTPEEATPLASHESIALRKLLIPFMKNSNNGHAETLIKEMGKVRKGVGSFEKGIEVLQSEMKNFNVNSNTLKIRDGSGISHVNLIPANEISQLLFSIQAEPWFPSFFRALPTVGGQDSLDKGTLKSRMSNSKAVGKVKAKTGTLNTVSSLSGYVETSTGEMLIFSILLNNVLDEKKAKELEDEIVIKLASWGSS</sequence>
<evidence type="ECO:0000313" key="4">
    <source>
        <dbReference type="Proteomes" id="UP001589838"/>
    </source>
</evidence>
<dbReference type="InterPro" id="IPR012338">
    <property type="entry name" value="Beta-lactam/transpept-like"/>
</dbReference>
<reference evidence="3 4" key="1">
    <citation type="submission" date="2024-09" db="EMBL/GenBank/DDBJ databases">
        <authorList>
            <person name="Sun Q."/>
            <person name="Mori K."/>
        </authorList>
    </citation>
    <scope>NUCLEOTIDE SEQUENCE [LARGE SCALE GENOMIC DNA]</scope>
    <source>
        <strain evidence="3 4">NCAIM B.02610</strain>
    </source>
</reference>
<dbReference type="PANTHER" id="PTHR30023:SF0">
    <property type="entry name" value="PENICILLIN-SENSITIVE CARBOXYPEPTIDASE A"/>
    <property type="match status" value="1"/>
</dbReference>
<dbReference type="EMBL" id="JBHLUX010000081">
    <property type="protein sequence ID" value="MFC0472566.1"/>
    <property type="molecule type" value="Genomic_DNA"/>
</dbReference>
<dbReference type="PRINTS" id="PR00922">
    <property type="entry name" value="DADACBPTASE3"/>
</dbReference>
<keyword evidence="4" id="KW-1185">Reference proteome</keyword>
<keyword evidence="2 3" id="KW-0378">Hydrolase</keyword>
<comment type="caution">
    <text evidence="3">The sequence shown here is derived from an EMBL/GenBank/DDBJ whole genome shotgun (WGS) entry which is preliminary data.</text>
</comment>
<dbReference type="GO" id="GO:0009002">
    <property type="term" value="F:serine-type D-Ala-D-Ala carboxypeptidase activity"/>
    <property type="evidence" value="ECO:0007669"/>
    <property type="project" value="UniProtKB-EC"/>
</dbReference>
<protein>
    <submittedName>
        <fullName evidence="3">D-alanyl-D-alanine carboxypeptidase/D-alanyl-D-alanine-endopeptidase</fullName>
        <ecNumber evidence="3">3.4.16.4</ecNumber>
    </submittedName>
</protein>
<dbReference type="NCBIfam" id="TIGR00666">
    <property type="entry name" value="PBP4"/>
    <property type="match status" value="1"/>
</dbReference>
<gene>
    <name evidence="3" type="primary">dacB</name>
    <name evidence="3" type="ORF">ACFFHM_19285</name>
</gene>
<evidence type="ECO:0000256" key="1">
    <source>
        <dbReference type="ARBA" id="ARBA00006096"/>
    </source>
</evidence>
<evidence type="ECO:0000313" key="3">
    <source>
        <dbReference type="EMBL" id="MFC0472566.1"/>
    </source>
</evidence>
<dbReference type="SUPFAM" id="SSF56601">
    <property type="entry name" value="beta-lactamase/transpeptidase-like"/>
    <property type="match status" value="1"/>
</dbReference>
<dbReference type="InterPro" id="IPR000667">
    <property type="entry name" value="Peptidase_S13"/>
</dbReference>
<dbReference type="RefSeq" id="WP_335963258.1">
    <property type="nucleotide sequence ID" value="NZ_JAXBLX010000045.1"/>
</dbReference>
<keyword evidence="3" id="KW-0121">Carboxypeptidase</keyword>
<organism evidence="3 4">
    <name type="scientific">Halalkalibacter kiskunsagensis</name>
    <dbReference type="NCBI Taxonomy" id="1548599"/>
    <lineage>
        <taxon>Bacteria</taxon>
        <taxon>Bacillati</taxon>
        <taxon>Bacillota</taxon>
        <taxon>Bacilli</taxon>
        <taxon>Bacillales</taxon>
        <taxon>Bacillaceae</taxon>
        <taxon>Halalkalibacter</taxon>
    </lineage>
</organism>
<dbReference type="Proteomes" id="UP001589838">
    <property type="component" value="Unassembled WGS sequence"/>
</dbReference>
<dbReference type="Pfam" id="PF02113">
    <property type="entry name" value="Peptidase_S13"/>
    <property type="match status" value="1"/>
</dbReference>
<accession>A0ABV6KGX4</accession>
<name>A0ABV6KGX4_9BACI</name>